<dbReference type="SMART" id="SM00360">
    <property type="entry name" value="RRM"/>
    <property type="match status" value="1"/>
</dbReference>
<protein>
    <recommendedName>
        <fullName evidence="8">RRM domain-containing protein</fullName>
    </recommendedName>
</protein>
<keyword evidence="2" id="KW-0507">mRNA processing</keyword>
<dbReference type="STRING" id="2020962.A0A2N1J9R9"/>
<dbReference type="InterPro" id="IPR034393">
    <property type="entry name" value="TatSF1-like"/>
</dbReference>
<dbReference type="GO" id="GO:0000398">
    <property type="term" value="P:mRNA splicing, via spliceosome"/>
    <property type="evidence" value="ECO:0007669"/>
    <property type="project" value="InterPro"/>
</dbReference>
<sequence>MAGPPAYLDTSEAAVHLDQQSRAFVWEEENEEWEWNGRAPDKGETYTTQGRWIKAIGADEISKQQAAYSIQGVDESIPVAPVLKRQQGGMKRKQEAQPASGPTKKTRPNTAVYVSDLPLDADREEIAQVFARYGVLLEDDQGEPRVKLYHDSQTGAFKGEALVVYFKPESVELAIQLLDDSYLRAAKGVTSGPQMHVERAEFRAEPSAEGEAAQAKPRTLTETEKKSIQRRMSRMHNKINDWDSGSEEERAGPSAQARTVILKKMFTLAELDQDPTMLLDLKQDVREECELLGTVTNVVLWDKEPEGVMTGAILRGGASPLFLPMAAPSSGAL</sequence>
<evidence type="ECO:0000256" key="2">
    <source>
        <dbReference type="ARBA" id="ARBA00022664"/>
    </source>
</evidence>
<organism evidence="9 10">
    <name type="scientific">Malassezia vespertilionis</name>
    <dbReference type="NCBI Taxonomy" id="2020962"/>
    <lineage>
        <taxon>Eukaryota</taxon>
        <taxon>Fungi</taxon>
        <taxon>Dikarya</taxon>
        <taxon>Basidiomycota</taxon>
        <taxon>Ustilaginomycotina</taxon>
        <taxon>Malasseziomycetes</taxon>
        <taxon>Malasseziales</taxon>
        <taxon>Malasseziaceae</taxon>
        <taxon>Malassezia</taxon>
    </lineage>
</organism>
<feature type="region of interest" description="Disordered" evidence="7">
    <location>
        <begin position="85"/>
        <end position="109"/>
    </location>
</feature>
<evidence type="ECO:0000256" key="7">
    <source>
        <dbReference type="SAM" id="MobiDB-lite"/>
    </source>
</evidence>
<reference evidence="9 10" key="1">
    <citation type="submission" date="2017-10" db="EMBL/GenBank/DDBJ databases">
        <title>A novel species of cold-tolerant Malassezia isolated from bats.</title>
        <authorList>
            <person name="Lorch J.M."/>
            <person name="Palmer J.M."/>
            <person name="Vanderwolf K.J."/>
            <person name="Schmidt K.Z."/>
            <person name="Verant M.L."/>
            <person name="Weller T.J."/>
            <person name="Blehert D.S."/>
        </authorList>
    </citation>
    <scope>NUCLEOTIDE SEQUENCE [LARGE SCALE GENOMIC DNA]</scope>
    <source>
        <strain evidence="9 10">NWHC:44797-103</strain>
    </source>
</reference>
<keyword evidence="10" id="KW-1185">Reference proteome</keyword>
<dbReference type="GO" id="GO:0005684">
    <property type="term" value="C:U2-type spliceosomal complex"/>
    <property type="evidence" value="ECO:0007669"/>
    <property type="project" value="TreeGrafter"/>
</dbReference>
<evidence type="ECO:0000256" key="5">
    <source>
        <dbReference type="ARBA" id="ARBA00023187"/>
    </source>
</evidence>
<accession>A0A2N1J9R9</accession>
<gene>
    <name evidence="9" type="ORF">MVES_002791</name>
</gene>
<dbReference type="EMBL" id="KZ454992">
    <property type="protein sequence ID" value="PKI83294.1"/>
    <property type="molecule type" value="Genomic_DNA"/>
</dbReference>
<feature type="region of interest" description="Disordered" evidence="7">
    <location>
        <begin position="201"/>
        <end position="226"/>
    </location>
</feature>
<comment type="similarity">
    <text evidence="1">Belongs to the HTATSF1 family.</text>
</comment>
<dbReference type="SUPFAM" id="SSF54928">
    <property type="entry name" value="RNA-binding domain, RBD"/>
    <property type="match status" value="1"/>
</dbReference>
<dbReference type="InterPro" id="IPR034392">
    <property type="entry name" value="TatSF1-like_RRM1"/>
</dbReference>
<keyword evidence="3" id="KW-0677">Repeat</keyword>
<evidence type="ECO:0000256" key="3">
    <source>
        <dbReference type="ARBA" id="ARBA00022737"/>
    </source>
</evidence>
<keyword evidence="4 6" id="KW-0694">RNA-binding</keyword>
<dbReference type="OrthoDB" id="10258585at2759"/>
<dbReference type="Pfam" id="PF00076">
    <property type="entry name" value="RRM_1"/>
    <property type="match status" value="1"/>
</dbReference>
<feature type="domain" description="RRM" evidence="8">
    <location>
        <begin position="110"/>
        <end position="202"/>
    </location>
</feature>
<dbReference type="Proteomes" id="UP000232875">
    <property type="component" value="Unassembled WGS sequence"/>
</dbReference>
<dbReference type="PANTHER" id="PTHR15608">
    <property type="entry name" value="SPLICING FACTOR U2AF-ASSOCIATED PROTEIN 2"/>
    <property type="match status" value="1"/>
</dbReference>
<dbReference type="GO" id="GO:0003723">
    <property type="term" value="F:RNA binding"/>
    <property type="evidence" value="ECO:0007669"/>
    <property type="project" value="UniProtKB-UniRule"/>
</dbReference>
<evidence type="ECO:0000259" key="8">
    <source>
        <dbReference type="PROSITE" id="PS50102"/>
    </source>
</evidence>
<keyword evidence="5" id="KW-0508">mRNA splicing</keyword>
<dbReference type="InterPro" id="IPR012677">
    <property type="entry name" value="Nucleotide-bd_a/b_plait_sf"/>
</dbReference>
<evidence type="ECO:0000256" key="4">
    <source>
        <dbReference type="ARBA" id="ARBA00022884"/>
    </source>
</evidence>
<dbReference type="AlphaFoldDB" id="A0A2N1J9R9"/>
<dbReference type="GO" id="GO:0005686">
    <property type="term" value="C:U2 snRNP"/>
    <property type="evidence" value="ECO:0007669"/>
    <property type="project" value="TreeGrafter"/>
</dbReference>
<evidence type="ECO:0000256" key="1">
    <source>
        <dbReference type="ARBA" id="ARBA00007747"/>
    </source>
</evidence>
<dbReference type="InterPro" id="IPR035979">
    <property type="entry name" value="RBD_domain_sf"/>
</dbReference>
<proteinExistence type="inferred from homology"/>
<dbReference type="Gene3D" id="3.30.70.330">
    <property type="match status" value="2"/>
</dbReference>
<evidence type="ECO:0000313" key="10">
    <source>
        <dbReference type="Proteomes" id="UP000232875"/>
    </source>
</evidence>
<evidence type="ECO:0000313" key="9">
    <source>
        <dbReference type="EMBL" id="PKI83294.1"/>
    </source>
</evidence>
<evidence type="ECO:0000256" key="6">
    <source>
        <dbReference type="PROSITE-ProRule" id="PRU00176"/>
    </source>
</evidence>
<dbReference type="PANTHER" id="PTHR15608:SF0">
    <property type="entry name" value="HIV TAT-SPECIFIC FACTOR 1"/>
    <property type="match status" value="1"/>
</dbReference>
<dbReference type="FunFam" id="3.30.70.330:FF:000105">
    <property type="entry name" value="HIV Tat-specific factor 1 homolog"/>
    <property type="match status" value="1"/>
</dbReference>
<dbReference type="CDD" id="cd12281">
    <property type="entry name" value="RRM1_TatSF1_like"/>
    <property type="match status" value="1"/>
</dbReference>
<name>A0A2N1J9R9_9BASI</name>
<dbReference type="InterPro" id="IPR000504">
    <property type="entry name" value="RRM_dom"/>
</dbReference>
<dbReference type="PROSITE" id="PS50102">
    <property type="entry name" value="RRM"/>
    <property type="match status" value="1"/>
</dbReference>